<feature type="binding site" evidence="6">
    <location>
        <position position="143"/>
    </location>
    <ligand>
        <name>Mg(2+)</name>
        <dbReference type="ChEBI" id="CHEBI:18420"/>
    </ligand>
</feature>
<evidence type="ECO:0000259" key="7">
    <source>
        <dbReference type="Pfam" id="PF03328"/>
    </source>
</evidence>
<dbReference type="InterPro" id="IPR015813">
    <property type="entry name" value="Pyrv/PenolPyrv_kinase-like_dom"/>
</dbReference>
<reference evidence="9" key="1">
    <citation type="submission" date="2017-09" db="EMBL/GenBank/DDBJ databases">
        <authorList>
            <person name="Feng G."/>
            <person name="Zhu H."/>
        </authorList>
    </citation>
    <scope>NUCLEOTIDE SEQUENCE [LARGE SCALE GENOMIC DNA]</scope>
    <source>
        <strain evidence="9">1PNM-20</strain>
    </source>
</reference>
<protein>
    <submittedName>
        <fullName evidence="8">CoA ester lyase</fullName>
    </submittedName>
</protein>
<comment type="cofactor">
    <cofactor evidence="1">
        <name>Mg(2+)</name>
        <dbReference type="ChEBI" id="CHEBI:18420"/>
    </cofactor>
</comment>
<dbReference type="AlphaFoldDB" id="A0A2A2SFU8"/>
<feature type="binding site" evidence="6">
    <location>
        <position position="118"/>
    </location>
    <ligand>
        <name>Mg(2+)</name>
        <dbReference type="ChEBI" id="CHEBI:18420"/>
    </ligand>
</feature>
<gene>
    <name evidence="8" type="ORF">CKY28_11165</name>
</gene>
<dbReference type="InterPro" id="IPR040442">
    <property type="entry name" value="Pyrv_kinase-like_dom_sf"/>
</dbReference>
<dbReference type="GO" id="GO:0006107">
    <property type="term" value="P:oxaloacetate metabolic process"/>
    <property type="evidence" value="ECO:0007669"/>
    <property type="project" value="TreeGrafter"/>
</dbReference>
<dbReference type="SUPFAM" id="SSF51621">
    <property type="entry name" value="Phosphoenolpyruvate/pyruvate domain"/>
    <property type="match status" value="1"/>
</dbReference>
<dbReference type="Pfam" id="PF03328">
    <property type="entry name" value="HpcH_HpaI"/>
    <property type="match status" value="1"/>
</dbReference>
<dbReference type="GO" id="GO:0000287">
    <property type="term" value="F:magnesium ion binding"/>
    <property type="evidence" value="ECO:0007669"/>
    <property type="project" value="TreeGrafter"/>
</dbReference>
<dbReference type="InterPro" id="IPR011206">
    <property type="entry name" value="Citrate_lyase_beta/mcl1/mcl2"/>
</dbReference>
<keyword evidence="4 6" id="KW-0460">Magnesium</keyword>
<evidence type="ECO:0000256" key="4">
    <source>
        <dbReference type="ARBA" id="ARBA00022842"/>
    </source>
</evidence>
<dbReference type="PIRSF" id="PIRSF015582">
    <property type="entry name" value="Cit_lyase_B"/>
    <property type="match status" value="1"/>
</dbReference>
<dbReference type="RefSeq" id="WP_095998378.1">
    <property type="nucleotide sequence ID" value="NZ_NSLI01000003.1"/>
</dbReference>
<comment type="similarity">
    <text evidence="2">Belongs to the HpcH/HpaI aldolase family.</text>
</comment>
<sequence length="276" mass="28891">MYRPRRSVLFLPASNPRAIEKARSLACDVVVLDLEDAVAPEAKREARIAAVEAARAGGFGGRELVVRANGLDTAWGADDLAALADAPVDAVLVPKVSRAEEVARARAAVAKPVWAMIETCRALLALREIVEAGPAALVAGTNDLSKEMRCRPGADRAPLVPLLAQIIVAARAAGLAAIDGVSNAIDDPAAVEREAMQGLQLGFDGKSLIHPSQIDPANRVFTPSADEVAWAETVAAAFALPENAGRGAIRVEGRMVELLHLEEARRVLAVAGSKLG</sequence>
<evidence type="ECO:0000256" key="3">
    <source>
        <dbReference type="ARBA" id="ARBA00022723"/>
    </source>
</evidence>
<dbReference type="InterPro" id="IPR005000">
    <property type="entry name" value="Aldolase/citrate-lyase_domain"/>
</dbReference>
<dbReference type="PANTHER" id="PTHR32308:SF10">
    <property type="entry name" value="CITRATE LYASE SUBUNIT BETA"/>
    <property type="match status" value="1"/>
</dbReference>
<dbReference type="Gene3D" id="3.20.20.60">
    <property type="entry name" value="Phosphoenolpyruvate-binding domains"/>
    <property type="match status" value="1"/>
</dbReference>
<evidence type="ECO:0000256" key="6">
    <source>
        <dbReference type="PIRSR" id="PIRSR015582-2"/>
    </source>
</evidence>
<proteinExistence type="inferred from homology"/>
<name>A0A2A2SFU8_9SPHN</name>
<dbReference type="PANTHER" id="PTHR32308">
    <property type="entry name" value="LYASE BETA SUBUNIT, PUTATIVE (AFU_ORTHOLOGUE AFUA_4G13030)-RELATED"/>
    <property type="match status" value="1"/>
</dbReference>
<dbReference type="Proteomes" id="UP000218151">
    <property type="component" value="Unassembled WGS sequence"/>
</dbReference>
<evidence type="ECO:0000256" key="5">
    <source>
        <dbReference type="PIRSR" id="PIRSR015582-1"/>
    </source>
</evidence>
<feature type="binding site" evidence="5">
    <location>
        <position position="118"/>
    </location>
    <ligand>
        <name>substrate</name>
    </ligand>
</feature>
<keyword evidence="8" id="KW-0456">Lyase</keyword>
<feature type="binding site" evidence="5">
    <location>
        <position position="67"/>
    </location>
    <ligand>
        <name>substrate</name>
    </ligand>
</feature>
<evidence type="ECO:0000313" key="9">
    <source>
        <dbReference type="Proteomes" id="UP000218151"/>
    </source>
</evidence>
<comment type="caution">
    <text evidence="8">The sequence shown here is derived from an EMBL/GenBank/DDBJ whole genome shotgun (WGS) entry which is preliminary data.</text>
</comment>
<evidence type="ECO:0000313" key="8">
    <source>
        <dbReference type="EMBL" id="PAX08136.1"/>
    </source>
</evidence>
<evidence type="ECO:0000256" key="1">
    <source>
        <dbReference type="ARBA" id="ARBA00001946"/>
    </source>
</evidence>
<accession>A0A2A2SFU8</accession>
<keyword evidence="9" id="KW-1185">Reference proteome</keyword>
<evidence type="ECO:0000256" key="2">
    <source>
        <dbReference type="ARBA" id="ARBA00005568"/>
    </source>
</evidence>
<keyword evidence="3 6" id="KW-0479">Metal-binding</keyword>
<dbReference type="EMBL" id="NSLI01000003">
    <property type="protein sequence ID" value="PAX08136.1"/>
    <property type="molecule type" value="Genomic_DNA"/>
</dbReference>
<dbReference type="GO" id="GO:0016829">
    <property type="term" value="F:lyase activity"/>
    <property type="evidence" value="ECO:0007669"/>
    <property type="project" value="UniProtKB-KW"/>
</dbReference>
<organism evidence="8 9">
    <name type="scientific">Sphingomonas lenta</name>
    <dbReference type="NCBI Taxonomy" id="1141887"/>
    <lineage>
        <taxon>Bacteria</taxon>
        <taxon>Pseudomonadati</taxon>
        <taxon>Pseudomonadota</taxon>
        <taxon>Alphaproteobacteria</taxon>
        <taxon>Sphingomonadales</taxon>
        <taxon>Sphingomonadaceae</taxon>
        <taxon>Sphingomonas</taxon>
    </lineage>
</organism>
<feature type="domain" description="HpcH/HpaI aldolase/citrate lyase" evidence="7">
    <location>
        <begin position="6"/>
        <end position="211"/>
    </location>
</feature>
<dbReference type="OrthoDB" id="9800547at2"/>